<gene>
    <name evidence="3" type="ORF">TM35_000181230</name>
</gene>
<evidence type="ECO:0000313" key="4">
    <source>
        <dbReference type="Proteomes" id="UP000192257"/>
    </source>
</evidence>
<evidence type="ECO:0000313" key="3">
    <source>
        <dbReference type="EMBL" id="ORC88066.1"/>
    </source>
</evidence>
<dbReference type="OrthoDB" id="267464at2759"/>
<evidence type="ECO:0000256" key="1">
    <source>
        <dbReference type="SAM" id="MobiDB-lite"/>
    </source>
</evidence>
<feature type="compositionally biased region" description="Basic and acidic residues" evidence="1">
    <location>
        <begin position="149"/>
        <end position="159"/>
    </location>
</feature>
<feature type="compositionally biased region" description="Low complexity" evidence="1">
    <location>
        <begin position="160"/>
        <end position="173"/>
    </location>
</feature>
<keyword evidence="2" id="KW-0472">Membrane</keyword>
<keyword evidence="2" id="KW-0812">Transmembrane</keyword>
<dbReference type="VEuPathDB" id="TriTrypDB:TM35_000181230"/>
<dbReference type="EMBL" id="NBCO01000018">
    <property type="protein sequence ID" value="ORC88066.1"/>
    <property type="molecule type" value="Genomic_DNA"/>
</dbReference>
<accession>A0A1X0NTM8</accession>
<comment type="caution">
    <text evidence="3">The sequence shown here is derived from an EMBL/GenBank/DDBJ whole genome shotgun (WGS) entry which is preliminary data.</text>
</comment>
<dbReference type="AlphaFoldDB" id="A0A1X0NTM8"/>
<name>A0A1X0NTM8_9TRYP</name>
<dbReference type="RefSeq" id="XP_028882132.1">
    <property type="nucleotide sequence ID" value="XM_029026436.1"/>
</dbReference>
<sequence>MPGEVNSSHQKSSEGASEENVDLMSWEEFRCRYIMEHNIRHRMLHRVNNIGPHGIQTPSAGVSNDMNQPHPNPAAQVPQPAVAVQQRMWNLAERVRDIIPELFRVFWRALLATILLFRSLQLSYFIGVLVAFAGWVLLKRILGSVRVERERPNHHRGETHTTGGTNGTTTAPTPHRHQQLSLMRKTLYILTRCITSFFLSLSPTYSVEQLEAELAADGLIEPHLHQD</sequence>
<organism evidence="3 4">
    <name type="scientific">Trypanosoma theileri</name>
    <dbReference type="NCBI Taxonomy" id="67003"/>
    <lineage>
        <taxon>Eukaryota</taxon>
        <taxon>Discoba</taxon>
        <taxon>Euglenozoa</taxon>
        <taxon>Kinetoplastea</taxon>
        <taxon>Metakinetoplastina</taxon>
        <taxon>Trypanosomatida</taxon>
        <taxon>Trypanosomatidae</taxon>
        <taxon>Trypanosoma</taxon>
    </lineage>
</organism>
<dbReference type="Proteomes" id="UP000192257">
    <property type="component" value="Unassembled WGS sequence"/>
</dbReference>
<protein>
    <submittedName>
        <fullName evidence="3">Uncharacterized protein</fullName>
    </submittedName>
</protein>
<keyword evidence="2" id="KW-1133">Transmembrane helix</keyword>
<proteinExistence type="predicted"/>
<keyword evidence="4" id="KW-1185">Reference proteome</keyword>
<feature type="region of interest" description="Disordered" evidence="1">
    <location>
        <begin position="149"/>
        <end position="178"/>
    </location>
</feature>
<feature type="transmembrane region" description="Helical" evidence="2">
    <location>
        <begin position="123"/>
        <end position="142"/>
    </location>
</feature>
<dbReference type="GeneID" id="39986216"/>
<evidence type="ECO:0000256" key="2">
    <source>
        <dbReference type="SAM" id="Phobius"/>
    </source>
</evidence>
<reference evidence="3 4" key="1">
    <citation type="submission" date="2017-03" db="EMBL/GenBank/DDBJ databases">
        <title>An alternative strategy for trypanosome survival in the mammalian bloodstream revealed through genome and transcriptome analysis of the ubiquitous bovine parasite Trypanosoma (Megatrypanum) theileri.</title>
        <authorList>
            <person name="Kelly S."/>
            <person name="Ivens A."/>
            <person name="Mott A."/>
            <person name="O'Neill E."/>
            <person name="Emms D."/>
            <person name="Macleod O."/>
            <person name="Voorheis P."/>
            <person name="Matthews J."/>
            <person name="Matthews K."/>
            <person name="Carrington M."/>
        </authorList>
    </citation>
    <scope>NUCLEOTIDE SEQUENCE [LARGE SCALE GENOMIC DNA]</scope>
    <source>
        <strain evidence="3">Edinburgh</strain>
    </source>
</reference>